<comment type="caution">
    <text evidence="2">The sequence shown here is derived from an EMBL/GenBank/DDBJ whole genome shotgun (WGS) entry which is preliminary data.</text>
</comment>
<evidence type="ECO:0000313" key="3">
    <source>
        <dbReference type="Proteomes" id="UP000823636"/>
    </source>
</evidence>
<dbReference type="AlphaFoldDB" id="A0A9D9H6H5"/>
<dbReference type="Pfam" id="PF13715">
    <property type="entry name" value="CarbopepD_reg_2"/>
    <property type="match status" value="1"/>
</dbReference>
<dbReference type="InterPro" id="IPR008969">
    <property type="entry name" value="CarboxyPept-like_regulatory"/>
</dbReference>
<sequence>MNKRINIFATLIILFLSLSSASFGQITSVSGIVVDSLTNEPMPFVSVYFRGTQTVAMTDEVGYFSLRTAAPVRELVATSVGYEDYLMPLTRGKKYQVTVKMKTTDYAISEVEIKPKRERYKRRGNPAVAFAKNVINSYDKYSINNEEYYTYDQYDRMTLAFNNFTDKKKTKPIFRKFQFLFDYVDTSEVSGKPILTLSIKERNSKIYYRKSPKSRKQYIEAIRRSGIDDALNQESMQQFYDEMFKEVNIFDNDISLLLKRFVSPLANIGPSFYKYYLLDTLVVNGDTCVDLGFAPFNSQSDGFVGHLYVTLDSTYFVKKAEINVPKNINLNYVESMVIRQEFERGPNGVCLKKYDDAIVEMKIVPGTQGLYFRRIIGYDNYKFEPPEDMSIFKKEGEVIEDEYAQMLPEEYWKENRMIPIKKKENSVDEILQRLRKNKAFYWSEKILTSLVSGYVPTSKNSKFDLGPLNTTISGNSVEGARLRLGGMTTPNLCDRFFLNGYVAYGTKDERFKYKVDLIYSFIKKQQHYKEFPMHQLRLSHTYDINQLGQHYLYTNKDNVFLALKRMSDIRSTYLRTSELEYLREHRHGLSYSATLRYKTEEATPWVEFINGYGQSISRYSEAEAEFRIRYAHKERFYQNKGVRYPISKTAPILILNHAMGYKGFLGSEFNYQRTDIYFSKAFWFSAFGHINTVLKFSKVWTQTPYPMLVIPNSNLSYTIQPESYSLLNPVEFVFDNFASWDIEYFANGLIFNRIPFIKYMKIREVVSFKGFFGALSDKNNPDLHPNLWRFPGITQNRYWKNSLPYMEVGVGLDNIFTILRIEYVFRVTYRDLPDIPKGGVRIALHFSF</sequence>
<keyword evidence="2" id="KW-0121">Carboxypeptidase</keyword>
<dbReference type="Proteomes" id="UP000823636">
    <property type="component" value="Unassembled WGS sequence"/>
</dbReference>
<protein>
    <submittedName>
        <fullName evidence="2">Carboxypeptidase-like regulatory domain-containing protein</fullName>
    </submittedName>
</protein>
<dbReference type="Gene3D" id="2.60.40.1120">
    <property type="entry name" value="Carboxypeptidase-like, regulatory domain"/>
    <property type="match status" value="1"/>
</dbReference>
<gene>
    <name evidence="2" type="ORF">IAC54_04570</name>
</gene>
<keyword evidence="1" id="KW-0732">Signal</keyword>
<evidence type="ECO:0000256" key="1">
    <source>
        <dbReference type="SAM" id="SignalP"/>
    </source>
</evidence>
<name>A0A9D9H6H5_9BACT</name>
<dbReference type="InterPro" id="IPR043741">
    <property type="entry name" value="DUF5686"/>
</dbReference>
<reference evidence="2" key="1">
    <citation type="submission" date="2020-10" db="EMBL/GenBank/DDBJ databases">
        <authorList>
            <person name="Gilroy R."/>
        </authorList>
    </citation>
    <scope>NUCLEOTIDE SEQUENCE</scope>
    <source>
        <strain evidence="2">G3-4614</strain>
    </source>
</reference>
<dbReference type="GO" id="GO:0004180">
    <property type="term" value="F:carboxypeptidase activity"/>
    <property type="evidence" value="ECO:0007669"/>
    <property type="project" value="UniProtKB-KW"/>
</dbReference>
<feature type="signal peptide" evidence="1">
    <location>
        <begin position="1"/>
        <end position="24"/>
    </location>
</feature>
<feature type="chain" id="PRO_5038341807" evidence="1">
    <location>
        <begin position="25"/>
        <end position="848"/>
    </location>
</feature>
<organism evidence="2 3">
    <name type="scientific">Candidatus Caccoplasma merdipullorum</name>
    <dbReference type="NCBI Taxonomy" id="2840718"/>
    <lineage>
        <taxon>Bacteria</taxon>
        <taxon>Pseudomonadati</taxon>
        <taxon>Bacteroidota</taxon>
        <taxon>Bacteroidia</taxon>
        <taxon>Bacteroidales</taxon>
        <taxon>Bacteroidaceae</taxon>
        <taxon>Bacteroidaceae incertae sedis</taxon>
        <taxon>Candidatus Caccoplasma</taxon>
    </lineage>
</organism>
<keyword evidence="2" id="KW-0378">Hydrolase</keyword>
<dbReference type="EMBL" id="JADIMW010000049">
    <property type="protein sequence ID" value="MBO8438156.1"/>
    <property type="molecule type" value="Genomic_DNA"/>
</dbReference>
<dbReference type="Pfam" id="PF18939">
    <property type="entry name" value="DUF5686"/>
    <property type="match status" value="1"/>
</dbReference>
<dbReference type="SUPFAM" id="SSF49464">
    <property type="entry name" value="Carboxypeptidase regulatory domain-like"/>
    <property type="match status" value="1"/>
</dbReference>
<accession>A0A9D9H6H5</accession>
<keyword evidence="2" id="KW-0645">Protease</keyword>
<proteinExistence type="predicted"/>
<reference evidence="2" key="2">
    <citation type="journal article" date="2021" name="PeerJ">
        <title>Extensive microbial diversity within the chicken gut microbiome revealed by metagenomics and culture.</title>
        <authorList>
            <person name="Gilroy R."/>
            <person name="Ravi A."/>
            <person name="Getino M."/>
            <person name="Pursley I."/>
            <person name="Horton D.L."/>
            <person name="Alikhan N.F."/>
            <person name="Baker D."/>
            <person name="Gharbi K."/>
            <person name="Hall N."/>
            <person name="Watson M."/>
            <person name="Adriaenssens E.M."/>
            <person name="Foster-Nyarko E."/>
            <person name="Jarju S."/>
            <person name="Secka A."/>
            <person name="Antonio M."/>
            <person name="Oren A."/>
            <person name="Chaudhuri R.R."/>
            <person name="La Ragione R."/>
            <person name="Hildebrand F."/>
            <person name="Pallen M.J."/>
        </authorList>
    </citation>
    <scope>NUCLEOTIDE SEQUENCE</scope>
    <source>
        <strain evidence="2">G3-4614</strain>
    </source>
</reference>
<evidence type="ECO:0000313" key="2">
    <source>
        <dbReference type="EMBL" id="MBO8438156.1"/>
    </source>
</evidence>